<dbReference type="Proteomes" id="UP000887458">
    <property type="component" value="Unassembled WGS sequence"/>
</dbReference>
<protein>
    <submittedName>
        <fullName evidence="1">Uncharacterized protein</fullName>
    </submittedName>
</protein>
<comment type="caution">
    <text evidence="1">The sequence shown here is derived from an EMBL/GenBank/DDBJ whole genome shotgun (WGS) entry which is preliminary data.</text>
</comment>
<reference evidence="1 2" key="2">
    <citation type="journal article" date="2022" name="Mol. Biol. Evol.">
        <title>Comparative Genomics Reveals Insights into the Divergent Evolution of Astigmatic Mites and Household Pest Adaptations.</title>
        <authorList>
            <person name="Xiong Q."/>
            <person name="Wan A.T."/>
            <person name="Liu X."/>
            <person name="Fung C.S."/>
            <person name="Xiao X."/>
            <person name="Malainual N."/>
            <person name="Hou J."/>
            <person name="Wang L."/>
            <person name="Wang M."/>
            <person name="Yang K.Y."/>
            <person name="Cui Y."/>
            <person name="Leung E.L."/>
            <person name="Nong W."/>
            <person name="Shin S.K."/>
            <person name="Au S.W."/>
            <person name="Jeong K.Y."/>
            <person name="Chew F.T."/>
            <person name="Hui J.H."/>
            <person name="Leung T.F."/>
            <person name="Tungtrongchitr A."/>
            <person name="Zhong N."/>
            <person name="Liu Z."/>
            <person name="Tsui S.K."/>
        </authorList>
    </citation>
    <scope>NUCLEOTIDE SEQUENCE [LARGE SCALE GENOMIC DNA]</scope>
    <source>
        <strain evidence="1">Derp</strain>
    </source>
</reference>
<gene>
    <name evidence="1" type="ORF">DERP_001831</name>
</gene>
<proteinExistence type="predicted"/>
<evidence type="ECO:0000313" key="1">
    <source>
        <dbReference type="EMBL" id="KAH9419998.1"/>
    </source>
</evidence>
<organism evidence="1 2">
    <name type="scientific">Dermatophagoides pteronyssinus</name>
    <name type="common">European house dust mite</name>
    <dbReference type="NCBI Taxonomy" id="6956"/>
    <lineage>
        <taxon>Eukaryota</taxon>
        <taxon>Metazoa</taxon>
        <taxon>Ecdysozoa</taxon>
        <taxon>Arthropoda</taxon>
        <taxon>Chelicerata</taxon>
        <taxon>Arachnida</taxon>
        <taxon>Acari</taxon>
        <taxon>Acariformes</taxon>
        <taxon>Sarcoptiformes</taxon>
        <taxon>Astigmata</taxon>
        <taxon>Psoroptidia</taxon>
        <taxon>Analgoidea</taxon>
        <taxon>Pyroglyphidae</taxon>
        <taxon>Dermatophagoidinae</taxon>
        <taxon>Dermatophagoides</taxon>
    </lineage>
</organism>
<evidence type="ECO:0000313" key="2">
    <source>
        <dbReference type="Proteomes" id="UP000887458"/>
    </source>
</evidence>
<accession>A0ABQ8JBR8</accession>
<dbReference type="EMBL" id="NJHN03000054">
    <property type="protein sequence ID" value="KAH9419998.1"/>
    <property type="molecule type" value="Genomic_DNA"/>
</dbReference>
<keyword evidence="2" id="KW-1185">Reference proteome</keyword>
<sequence length="59" mass="6689">MEGGGGCCKHNVATSNFENKSHHYILINYHVFLESVAVDLDQVKCFQQEKKTTFEIENG</sequence>
<reference evidence="1 2" key="1">
    <citation type="journal article" date="2018" name="J. Allergy Clin. Immunol.">
        <title>High-quality assembly of Dermatophagoides pteronyssinus genome and transcriptome reveals a wide range of novel allergens.</title>
        <authorList>
            <person name="Liu X.Y."/>
            <person name="Yang K.Y."/>
            <person name="Wang M.Q."/>
            <person name="Kwok J.S."/>
            <person name="Zeng X."/>
            <person name="Yang Z."/>
            <person name="Xiao X.J."/>
            <person name="Lau C.P."/>
            <person name="Li Y."/>
            <person name="Huang Z.M."/>
            <person name="Ba J.G."/>
            <person name="Yim A.K."/>
            <person name="Ouyang C.Y."/>
            <person name="Ngai S.M."/>
            <person name="Chan T.F."/>
            <person name="Leung E.L."/>
            <person name="Liu L."/>
            <person name="Liu Z.G."/>
            <person name="Tsui S.K."/>
        </authorList>
    </citation>
    <scope>NUCLEOTIDE SEQUENCE [LARGE SCALE GENOMIC DNA]</scope>
    <source>
        <strain evidence="1">Derp</strain>
    </source>
</reference>
<name>A0ABQ8JBR8_DERPT</name>